<feature type="non-terminal residue" evidence="1">
    <location>
        <position position="1"/>
    </location>
</feature>
<reference evidence="1" key="1">
    <citation type="journal article" date="2013" name="BMC Genomics">
        <title>Unscrambling butterfly oogenesis.</title>
        <authorList>
            <person name="Carter J.M."/>
            <person name="Baker S.C."/>
            <person name="Pink R."/>
            <person name="Carter D.R."/>
            <person name="Collins A."/>
            <person name="Tomlin J."/>
            <person name="Gibbs M."/>
            <person name="Breuker C.J."/>
        </authorList>
    </citation>
    <scope>NUCLEOTIDE SEQUENCE</scope>
    <source>
        <tissue evidence="1">Ovary</tissue>
    </source>
</reference>
<protein>
    <submittedName>
        <fullName evidence="1">Uncharacterized protein</fullName>
    </submittedName>
</protein>
<dbReference type="AlphaFoldDB" id="S4PSS9"/>
<proteinExistence type="predicted"/>
<evidence type="ECO:0000313" key="1">
    <source>
        <dbReference type="EMBL" id="JAA79302.1"/>
    </source>
</evidence>
<organism evidence="1">
    <name type="scientific">Pararge aegeria</name>
    <name type="common">speckled wood butterfly</name>
    <dbReference type="NCBI Taxonomy" id="116150"/>
    <lineage>
        <taxon>Eukaryota</taxon>
        <taxon>Metazoa</taxon>
        <taxon>Ecdysozoa</taxon>
        <taxon>Arthropoda</taxon>
        <taxon>Hexapoda</taxon>
        <taxon>Insecta</taxon>
        <taxon>Pterygota</taxon>
        <taxon>Neoptera</taxon>
        <taxon>Endopterygota</taxon>
        <taxon>Lepidoptera</taxon>
        <taxon>Glossata</taxon>
        <taxon>Ditrysia</taxon>
        <taxon>Papilionoidea</taxon>
        <taxon>Nymphalidae</taxon>
        <taxon>Satyrinae</taxon>
        <taxon>Satyrini</taxon>
        <taxon>Parargina</taxon>
        <taxon>Pararge</taxon>
    </lineage>
</organism>
<sequence>CKNSWHPDCSISLYVVNSYVTIHQHATMRYRTVRMCFSSTTRPIEPNCFKTRGIYYNLHRPKKLDNYRPT</sequence>
<dbReference type="EMBL" id="GAIX01013258">
    <property type="protein sequence ID" value="JAA79302.1"/>
    <property type="molecule type" value="Transcribed_RNA"/>
</dbReference>
<reference evidence="1" key="2">
    <citation type="submission" date="2013-05" db="EMBL/GenBank/DDBJ databases">
        <authorList>
            <person name="Carter J.-M."/>
            <person name="Baker S.C."/>
            <person name="Pink R."/>
            <person name="Carter D.R.F."/>
            <person name="Collins A."/>
            <person name="Tomlin J."/>
            <person name="Gibbs M."/>
            <person name="Breuker C.J."/>
        </authorList>
    </citation>
    <scope>NUCLEOTIDE SEQUENCE</scope>
    <source>
        <tissue evidence="1">Ovary</tissue>
    </source>
</reference>
<feature type="non-terminal residue" evidence="1">
    <location>
        <position position="70"/>
    </location>
</feature>
<accession>S4PSS9</accession>
<name>S4PSS9_9NEOP</name>